<evidence type="ECO:0000256" key="2">
    <source>
        <dbReference type="SAM" id="Phobius"/>
    </source>
</evidence>
<evidence type="ECO:0000256" key="1">
    <source>
        <dbReference type="SAM" id="MobiDB-lite"/>
    </source>
</evidence>
<feature type="compositionally biased region" description="Polar residues" evidence="1">
    <location>
        <begin position="285"/>
        <end position="294"/>
    </location>
</feature>
<gene>
    <name evidence="4" type="ORF">B0T14DRAFT_258642</name>
</gene>
<keyword evidence="2" id="KW-0472">Membrane</keyword>
<keyword evidence="2" id="KW-1133">Transmembrane helix</keyword>
<accession>A0AA40BXE2</accession>
<feature type="region of interest" description="Disordered" evidence="1">
    <location>
        <begin position="253"/>
        <end position="300"/>
    </location>
</feature>
<keyword evidence="3" id="KW-0732">Signal</keyword>
<feature type="region of interest" description="Disordered" evidence="1">
    <location>
        <begin position="366"/>
        <end position="417"/>
    </location>
</feature>
<dbReference type="EMBL" id="JAULSU010000005">
    <property type="protein sequence ID" value="KAK0617120.1"/>
    <property type="molecule type" value="Genomic_DNA"/>
</dbReference>
<feature type="transmembrane region" description="Helical" evidence="2">
    <location>
        <begin position="159"/>
        <end position="182"/>
    </location>
</feature>
<feature type="region of interest" description="Disordered" evidence="1">
    <location>
        <begin position="213"/>
        <end position="233"/>
    </location>
</feature>
<organism evidence="4 5">
    <name type="scientific">Immersiella caudata</name>
    <dbReference type="NCBI Taxonomy" id="314043"/>
    <lineage>
        <taxon>Eukaryota</taxon>
        <taxon>Fungi</taxon>
        <taxon>Dikarya</taxon>
        <taxon>Ascomycota</taxon>
        <taxon>Pezizomycotina</taxon>
        <taxon>Sordariomycetes</taxon>
        <taxon>Sordariomycetidae</taxon>
        <taxon>Sordariales</taxon>
        <taxon>Lasiosphaeriaceae</taxon>
        <taxon>Immersiella</taxon>
    </lineage>
</organism>
<evidence type="ECO:0000313" key="4">
    <source>
        <dbReference type="EMBL" id="KAK0617120.1"/>
    </source>
</evidence>
<keyword evidence="5" id="KW-1185">Reference proteome</keyword>
<proteinExistence type="predicted"/>
<feature type="compositionally biased region" description="Basic and acidic residues" evidence="1">
    <location>
        <begin position="388"/>
        <end position="400"/>
    </location>
</feature>
<feature type="signal peptide" evidence="3">
    <location>
        <begin position="1"/>
        <end position="19"/>
    </location>
</feature>
<feature type="transmembrane region" description="Helical" evidence="2">
    <location>
        <begin position="43"/>
        <end position="65"/>
    </location>
</feature>
<feature type="chain" id="PRO_5041401198" evidence="3">
    <location>
        <begin position="20"/>
        <end position="417"/>
    </location>
</feature>
<feature type="compositionally biased region" description="Polar residues" evidence="1">
    <location>
        <begin position="320"/>
        <end position="329"/>
    </location>
</feature>
<protein>
    <submittedName>
        <fullName evidence="4">Uncharacterized protein</fullName>
    </submittedName>
</protein>
<dbReference type="Proteomes" id="UP001175000">
    <property type="component" value="Unassembled WGS sequence"/>
</dbReference>
<keyword evidence="2" id="KW-0812">Transmembrane</keyword>
<evidence type="ECO:0000313" key="5">
    <source>
        <dbReference type="Proteomes" id="UP001175000"/>
    </source>
</evidence>
<sequence>MAWALSSWSLFVRIWQLLAATAAAGMNGFLTARVWREKLGLTQTMVIIELLICILLVYTTLAMFIQHTGGRSKRKGWLVAFIIFDLWFVAVDLGIVTLLSRAGLPDHCRGLTKRDHETWEVASEGNPFPPAIVPGFTDESTNDGLEGTLDKFCGYERSFFVIAMAIVFTYILTIVLASLGIYETSHTKNTKVNEVLDALERARDDTVDLKLLDSGSSSQAHTTRTSLMSPPSEGIITRTASLRSTLTSFTASTASHLPSAITRRPVPQPRQDHPPLPSQRHPASPSHTSTTLSSGAGFVPVPLDEESAEAALVTDGMNHAPSQERSPLPSQVHRRVGSSPQQTHHHQQGMPMLLEEEQTAESALVSDGMRPGPMLPPYEPPRGRQMRGHGDEDNDMRLSEYVKGGTRAQEMKDGGGY</sequence>
<dbReference type="AlphaFoldDB" id="A0AA40BXE2"/>
<feature type="compositionally biased region" description="Polar residues" evidence="1">
    <location>
        <begin position="214"/>
        <end position="229"/>
    </location>
</feature>
<feature type="region of interest" description="Disordered" evidence="1">
    <location>
        <begin position="316"/>
        <end position="349"/>
    </location>
</feature>
<evidence type="ECO:0000256" key="3">
    <source>
        <dbReference type="SAM" id="SignalP"/>
    </source>
</evidence>
<feature type="transmembrane region" description="Helical" evidence="2">
    <location>
        <begin position="77"/>
        <end position="99"/>
    </location>
</feature>
<name>A0AA40BXE2_9PEZI</name>
<comment type="caution">
    <text evidence="4">The sequence shown here is derived from an EMBL/GenBank/DDBJ whole genome shotgun (WGS) entry which is preliminary data.</text>
</comment>
<reference evidence="4" key="1">
    <citation type="submission" date="2023-06" db="EMBL/GenBank/DDBJ databases">
        <title>Genome-scale phylogeny and comparative genomics of the fungal order Sordariales.</title>
        <authorList>
            <consortium name="Lawrence Berkeley National Laboratory"/>
            <person name="Hensen N."/>
            <person name="Bonometti L."/>
            <person name="Westerberg I."/>
            <person name="Brannstrom I.O."/>
            <person name="Guillou S."/>
            <person name="Cros-Aarteil S."/>
            <person name="Calhoun S."/>
            <person name="Haridas S."/>
            <person name="Kuo A."/>
            <person name="Mondo S."/>
            <person name="Pangilinan J."/>
            <person name="Riley R."/>
            <person name="Labutti K."/>
            <person name="Andreopoulos B."/>
            <person name="Lipzen A."/>
            <person name="Chen C."/>
            <person name="Yanf M."/>
            <person name="Daum C."/>
            <person name="Ng V."/>
            <person name="Clum A."/>
            <person name="Steindorff A."/>
            <person name="Ohm R."/>
            <person name="Martin F."/>
            <person name="Silar P."/>
            <person name="Natvig D."/>
            <person name="Lalanne C."/>
            <person name="Gautier V."/>
            <person name="Ament-Velasquez S.L."/>
            <person name="Kruys A."/>
            <person name="Hutchinson M.I."/>
            <person name="Powell A.J."/>
            <person name="Barry K."/>
            <person name="Miller A.N."/>
            <person name="Grigoriev I.V."/>
            <person name="Debuchy R."/>
            <person name="Gladieux P."/>
            <person name="Thoren M.H."/>
            <person name="Johannesson H."/>
        </authorList>
    </citation>
    <scope>NUCLEOTIDE SEQUENCE</scope>
    <source>
        <strain evidence="4">CBS 606.72</strain>
    </source>
</reference>